<feature type="domain" description="DUF5689" evidence="3">
    <location>
        <begin position="340"/>
        <end position="526"/>
    </location>
</feature>
<dbReference type="InterPro" id="IPR043744">
    <property type="entry name" value="DUF5689"/>
</dbReference>
<feature type="domain" description="Secretion system C-terminal sorting" evidence="4">
    <location>
        <begin position="541"/>
        <end position="610"/>
    </location>
</feature>
<sequence length="611" mass="64874">MKKLYFFLSAILISSLSYGQDLILTGVIDATLPGGSPKAVELYATANIPDLSLYGVGSANNGGGTDGSEVQLSGTASLGDFIYVAYEANAGDFNTWFGFNPDITHPSATNVNGDDAIELFYDASGTFSGAETVIDTFGDINTDGTNEPWEYLDGWAYRVDGTGPDGSTFTLSNWTYSGKNVLDGESSNAGASTPFPNGTYSTTPNTDPTLKIAGTDAPANGSSFTDDPETAVPGNATIDFETTNFTVGEPGTGTQGDGYIVWSIVNINNAGNNDGGNIYTANDGVEYDITGLIAGETYDFTSELVDNAGASLSPAVIYSFTITIAQYNNVANLGALRLQTVDPDTYYRVTGQVINTATDADTEQVMYFQDATGAIKVFDADYELQTYNIGDAVSNIRGRLEIFNGTLQFVPTFADWGTPDTTGNTPSAPTVDIATITANLDDYESELVNINDVTFDPADVGNNFVAAIGGTGNYDITDSSGTMIFRSDFGTANYIGTPIPSGSQDLTVIVSRFFGTAQVVARSLSDFTLDLESFEIGEFNIYPNPTNTGNVTITSTNNDVMDIQVFDVLGKQVINQRLSNNNLNVSNLRSGLYIVKITQNNASVTKKLVIK</sequence>
<evidence type="ECO:0000259" key="3">
    <source>
        <dbReference type="Pfam" id="PF18942"/>
    </source>
</evidence>
<dbReference type="Proteomes" id="UP001198402">
    <property type="component" value="Unassembled WGS sequence"/>
</dbReference>
<evidence type="ECO:0000313" key="5">
    <source>
        <dbReference type="EMBL" id="MCA0152126.1"/>
    </source>
</evidence>
<accession>A0ABS7XWU2</accession>
<gene>
    <name evidence="5" type="ORF">LBV24_02790</name>
</gene>
<keyword evidence="1 2" id="KW-0732">Signal</keyword>
<evidence type="ECO:0000256" key="1">
    <source>
        <dbReference type="ARBA" id="ARBA00022729"/>
    </source>
</evidence>
<dbReference type="EMBL" id="JAIUJS010000001">
    <property type="protein sequence ID" value="MCA0152126.1"/>
    <property type="molecule type" value="Genomic_DNA"/>
</dbReference>
<dbReference type="NCBIfam" id="TIGR04183">
    <property type="entry name" value="Por_Secre_tail"/>
    <property type="match status" value="1"/>
</dbReference>
<dbReference type="RefSeq" id="WP_224477065.1">
    <property type="nucleotide sequence ID" value="NZ_JAIUJS010000001.1"/>
</dbReference>
<proteinExistence type="predicted"/>
<dbReference type="Pfam" id="PF18962">
    <property type="entry name" value="Por_Secre_tail"/>
    <property type="match status" value="1"/>
</dbReference>
<dbReference type="InterPro" id="IPR026444">
    <property type="entry name" value="Secre_tail"/>
</dbReference>
<comment type="caution">
    <text evidence="5">The sequence shown here is derived from an EMBL/GenBank/DDBJ whole genome shotgun (WGS) entry which is preliminary data.</text>
</comment>
<feature type="signal peptide" evidence="2">
    <location>
        <begin position="1"/>
        <end position="19"/>
    </location>
</feature>
<evidence type="ECO:0000256" key="2">
    <source>
        <dbReference type="SAM" id="SignalP"/>
    </source>
</evidence>
<organism evidence="5 6">
    <name type="scientific">Winogradskyella vincentii</name>
    <dbReference type="NCBI Taxonomy" id="2877122"/>
    <lineage>
        <taxon>Bacteria</taxon>
        <taxon>Pseudomonadati</taxon>
        <taxon>Bacteroidota</taxon>
        <taxon>Flavobacteriia</taxon>
        <taxon>Flavobacteriales</taxon>
        <taxon>Flavobacteriaceae</taxon>
        <taxon>Winogradskyella</taxon>
    </lineage>
</organism>
<evidence type="ECO:0000259" key="4">
    <source>
        <dbReference type="Pfam" id="PF18962"/>
    </source>
</evidence>
<reference evidence="6" key="1">
    <citation type="submission" date="2023-07" db="EMBL/GenBank/DDBJ databases">
        <authorList>
            <person name="Yue Y."/>
        </authorList>
    </citation>
    <scope>NUCLEOTIDE SEQUENCE [LARGE SCALE GENOMIC DNA]</scope>
    <source>
        <strain evidence="6">2Y89</strain>
    </source>
</reference>
<feature type="chain" id="PRO_5045600941" evidence="2">
    <location>
        <begin position="20"/>
        <end position="611"/>
    </location>
</feature>
<keyword evidence="6" id="KW-1185">Reference proteome</keyword>
<dbReference type="Pfam" id="PF18942">
    <property type="entry name" value="DUF5689"/>
    <property type="match status" value="1"/>
</dbReference>
<name>A0ABS7XWU2_9FLAO</name>
<protein>
    <submittedName>
        <fullName evidence="5">T9SS type A sorting domain-containing protein</fullName>
    </submittedName>
</protein>
<evidence type="ECO:0000313" key="6">
    <source>
        <dbReference type="Proteomes" id="UP001198402"/>
    </source>
</evidence>